<evidence type="ECO:0000259" key="10">
    <source>
        <dbReference type="Pfam" id="PF00593"/>
    </source>
</evidence>
<feature type="domain" description="TonB-dependent receptor plug" evidence="11">
    <location>
        <begin position="242"/>
        <end position="371"/>
    </location>
</feature>
<evidence type="ECO:0000256" key="2">
    <source>
        <dbReference type="ARBA" id="ARBA00022448"/>
    </source>
</evidence>
<sequence>MLSSLSIRLGWVFVIGMLLLALPTQAQVLARAYAGSAQQQTGQKPLTYTLPKLLDALENRYNVRFNYQANLARKITVEVPSIDTFEGRIEATLTRLLTPLNWQCKQLGPTTFVLQPTLPVKPVSDLADPQTAVSLPEPAEKTVVEAPKFVVSGRVTSDDAQNGIPGVNILLKGTGTGTATDANGNYRLSVPDPGDGILIFSYIGYQTQEVSINRRSRVNVTLQADERGLNEVVVVGYGTVRKSDLTGAVSQIKVADVNRAVTTSLDQMLQGRAAGVLVTQTSAAPGGGLQIRVRGTNSINGGAEPLYVVDGVPLNIDNNTNASFTVRGSGSNAGSQVNTLSSINPNDIESMEILKDASATAIYGSRGANGVVLITTKRGKAGTSVVNFDASYGVQSTERRLSVLNAQQFYNLNTEARANTFGANGVPNPQAPVTALNNEYNTDWQNALFRSAAVQNYQLSLRGGTEKTRYALSGNYFDQQGIVKGTAAKRYAVRLNLDHNISSRVRAGINLNVSRFDTELGFSDGGSSLITNALRMVPNQPVTLNGIYQNNANPIDNFNAGVNLGLNAAGITSILPSPMYFADLVTNQRSDDRILGNFFTEIEFIKGLTYRLNLGVDNLTAKGIYYEPTNGGIRAAGGSSDRSVNSNLNTLIENTLSYNRTFGRHVLSAVVGQTAQKNVFDRLQVAGEGLNDNTGPFSYDGDYLVSLNRFANNNSWQMLSFLGRVNYSFRDKYLLTASFRADGSSRFGAGNKFGYFPAASAAWVVSKEDFFAPLTNVASSLKLRVGYGQTGSQEIGLFRSLPILSSVTTVFNNAAFVGRQPGQIANPDLSWEKTSQFNIGLDVGLLKERFTVSANYYDKRTDALLFDRSIPRTSGFGTVTQNLGSVSNRGWEVEVSSNNLDGAFRWNTSFNISGNRNRIEQLPVARAFAGNIILQEGVAVGSFFGFRTNGLFQTNDNTSIQPGALPGERRFADLNADGRITPDDRTVLGVRDPTLLYGVNNTFSYKGFNLAVFFQGVSGNVIYNLTRANLLTLDGRFNNLAEAADRWTPTNTDTNIPRAIQAGSRNNFGSNVNDFFVERGDYMRLRNITLSYTIPQTVSRVVKLNQARIFVSADNLFTWTNYTGYNPDIVGTSISGSSNTAAGATNAGAGTIGGIDNGPYPNPRVITGGISLTF</sequence>
<dbReference type="Gene3D" id="2.40.170.20">
    <property type="entry name" value="TonB-dependent receptor, beta-barrel domain"/>
    <property type="match status" value="1"/>
</dbReference>
<evidence type="ECO:0000256" key="7">
    <source>
        <dbReference type="ARBA" id="ARBA00023237"/>
    </source>
</evidence>
<evidence type="ECO:0000256" key="9">
    <source>
        <dbReference type="RuleBase" id="RU003357"/>
    </source>
</evidence>
<evidence type="ECO:0000256" key="3">
    <source>
        <dbReference type="ARBA" id="ARBA00022452"/>
    </source>
</evidence>
<dbReference type="STRING" id="1178516.AWR27_12790"/>
<dbReference type="InterPro" id="IPR037066">
    <property type="entry name" value="Plug_dom_sf"/>
</dbReference>
<dbReference type="GO" id="GO:0009279">
    <property type="term" value="C:cell outer membrane"/>
    <property type="evidence" value="ECO:0007669"/>
    <property type="project" value="UniProtKB-SubCell"/>
</dbReference>
<organism evidence="12 13">
    <name type="scientific">Spirosoma montaniterrae</name>
    <dbReference type="NCBI Taxonomy" id="1178516"/>
    <lineage>
        <taxon>Bacteria</taxon>
        <taxon>Pseudomonadati</taxon>
        <taxon>Bacteroidota</taxon>
        <taxon>Cytophagia</taxon>
        <taxon>Cytophagales</taxon>
        <taxon>Cytophagaceae</taxon>
        <taxon>Spirosoma</taxon>
    </lineage>
</organism>
<dbReference type="InterPro" id="IPR039426">
    <property type="entry name" value="TonB-dep_rcpt-like"/>
</dbReference>
<keyword evidence="7 8" id="KW-0998">Cell outer membrane</keyword>
<dbReference type="AlphaFoldDB" id="A0A1P9WXK9"/>
<keyword evidence="5 9" id="KW-0798">TonB box</keyword>
<dbReference type="Pfam" id="PF07715">
    <property type="entry name" value="Plug"/>
    <property type="match status" value="1"/>
</dbReference>
<dbReference type="RefSeq" id="WP_077131549.1">
    <property type="nucleotide sequence ID" value="NZ_CP014263.1"/>
</dbReference>
<reference evidence="12 13" key="1">
    <citation type="submission" date="2016-01" db="EMBL/GenBank/DDBJ databases">
        <authorList>
            <person name="Oliw E.H."/>
        </authorList>
    </citation>
    <scope>NUCLEOTIDE SEQUENCE [LARGE SCALE GENOMIC DNA]</scope>
    <source>
        <strain evidence="12 13">DY10</strain>
    </source>
</reference>
<comment type="similarity">
    <text evidence="8 9">Belongs to the TonB-dependent receptor family.</text>
</comment>
<dbReference type="OrthoDB" id="9768177at2"/>
<evidence type="ECO:0000256" key="4">
    <source>
        <dbReference type="ARBA" id="ARBA00022692"/>
    </source>
</evidence>
<dbReference type="Gene3D" id="2.170.130.10">
    <property type="entry name" value="TonB-dependent receptor, plug domain"/>
    <property type="match status" value="1"/>
</dbReference>
<comment type="subcellular location">
    <subcellularLocation>
        <location evidence="1 8">Cell outer membrane</location>
        <topology evidence="1 8">Multi-pass membrane protein</topology>
    </subcellularLocation>
</comment>
<evidence type="ECO:0000256" key="5">
    <source>
        <dbReference type="ARBA" id="ARBA00023077"/>
    </source>
</evidence>
<keyword evidence="3 8" id="KW-1134">Transmembrane beta strand</keyword>
<evidence type="ECO:0000259" key="11">
    <source>
        <dbReference type="Pfam" id="PF07715"/>
    </source>
</evidence>
<dbReference type="Pfam" id="PF13715">
    <property type="entry name" value="CarbopepD_reg_2"/>
    <property type="match status" value="1"/>
</dbReference>
<proteinExistence type="inferred from homology"/>
<dbReference type="SUPFAM" id="SSF49464">
    <property type="entry name" value="Carboxypeptidase regulatory domain-like"/>
    <property type="match status" value="1"/>
</dbReference>
<evidence type="ECO:0000313" key="12">
    <source>
        <dbReference type="EMBL" id="AQG80124.1"/>
    </source>
</evidence>
<evidence type="ECO:0000256" key="1">
    <source>
        <dbReference type="ARBA" id="ARBA00004571"/>
    </source>
</evidence>
<protein>
    <recommendedName>
        <fullName evidence="14">SusC/RagA family TonB-linked outer membrane protein</fullName>
    </recommendedName>
</protein>
<dbReference type="InterPro" id="IPR012910">
    <property type="entry name" value="Plug_dom"/>
</dbReference>
<dbReference type="PROSITE" id="PS52016">
    <property type="entry name" value="TONB_DEPENDENT_REC_3"/>
    <property type="match status" value="1"/>
</dbReference>
<dbReference type="NCBIfam" id="TIGR04057">
    <property type="entry name" value="SusC_RagA_signa"/>
    <property type="match status" value="1"/>
</dbReference>
<dbReference type="InterPro" id="IPR000531">
    <property type="entry name" value="Beta-barrel_TonB"/>
</dbReference>
<evidence type="ECO:0000313" key="13">
    <source>
        <dbReference type="Proteomes" id="UP000187941"/>
    </source>
</evidence>
<gene>
    <name evidence="12" type="ORF">AWR27_12790</name>
</gene>
<dbReference type="Gene3D" id="2.60.40.1120">
    <property type="entry name" value="Carboxypeptidase-like, regulatory domain"/>
    <property type="match status" value="1"/>
</dbReference>
<keyword evidence="2 8" id="KW-0813">Transport</keyword>
<dbReference type="InterPro" id="IPR036942">
    <property type="entry name" value="Beta-barrel_TonB_sf"/>
</dbReference>
<name>A0A1P9WXK9_9BACT</name>
<dbReference type="InterPro" id="IPR023997">
    <property type="entry name" value="TonB-dep_OMP_SusC/RagA_CS"/>
</dbReference>
<evidence type="ECO:0000256" key="6">
    <source>
        <dbReference type="ARBA" id="ARBA00023136"/>
    </source>
</evidence>
<accession>A0A1P9WXK9</accession>
<dbReference type="FunFam" id="2.170.130.10:FF:000008">
    <property type="entry name" value="SusC/RagA family TonB-linked outer membrane protein"/>
    <property type="match status" value="1"/>
</dbReference>
<keyword evidence="4 8" id="KW-0812">Transmembrane</keyword>
<dbReference type="EMBL" id="CP014263">
    <property type="protein sequence ID" value="AQG80124.1"/>
    <property type="molecule type" value="Genomic_DNA"/>
</dbReference>
<dbReference type="InterPro" id="IPR008969">
    <property type="entry name" value="CarboxyPept-like_regulatory"/>
</dbReference>
<evidence type="ECO:0000256" key="8">
    <source>
        <dbReference type="PROSITE-ProRule" id="PRU01360"/>
    </source>
</evidence>
<dbReference type="SUPFAM" id="SSF56935">
    <property type="entry name" value="Porins"/>
    <property type="match status" value="1"/>
</dbReference>
<dbReference type="Pfam" id="PF00593">
    <property type="entry name" value="TonB_dep_Rec_b-barrel"/>
    <property type="match status" value="1"/>
</dbReference>
<feature type="domain" description="TonB-dependent receptor-like beta-barrel" evidence="10">
    <location>
        <begin position="548"/>
        <end position="1116"/>
    </location>
</feature>
<keyword evidence="6 8" id="KW-0472">Membrane</keyword>
<evidence type="ECO:0008006" key="14">
    <source>
        <dbReference type="Google" id="ProtNLM"/>
    </source>
</evidence>
<keyword evidence="13" id="KW-1185">Reference proteome</keyword>
<dbReference type="Proteomes" id="UP000187941">
    <property type="component" value="Chromosome"/>
</dbReference>
<dbReference type="InterPro" id="IPR023996">
    <property type="entry name" value="TonB-dep_OMP_SusC/RagA"/>
</dbReference>
<dbReference type="NCBIfam" id="TIGR04056">
    <property type="entry name" value="OMP_RagA_SusC"/>
    <property type="match status" value="1"/>
</dbReference>
<dbReference type="KEGG" id="smon:AWR27_12790"/>